<dbReference type="Proteomes" id="UP000653411">
    <property type="component" value="Unassembled WGS sequence"/>
</dbReference>
<protein>
    <submittedName>
        <fullName evidence="1">Uncharacterized protein</fullName>
    </submittedName>
</protein>
<keyword evidence="2" id="KW-1185">Reference proteome</keyword>
<proteinExistence type="predicted"/>
<gene>
    <name evidence="1" type="ORF">GCM10011578_100860</name>
</gene>
<dbReference type="EMBL" id="BMML01000067">
    <property type="protein sequence ID" value="GGN47299.1"/>
    <property type="molecule type" value="Genomic_DNA"/>
</dbReference>
<organism evidence="1 2">
    <name type="scientific">Streptomyces fuscichromogenes</name>
    <dbReference type="NCBI Taxonomy" id="1324013"/>
    <lineage>
        <taxon>Bacteria</taxon>
        <taxon>Bacillati</taxon>
        <taxon>Actinomycetota</taxon>
        <taxon>Actinomycetes</taxon>
        <taxon>Kitasatosporales</taxon>
        <taxon>Streptomycetaceae</taxon>
        <taxon>Streptomyces</taxon>
    </lineage>
</organism>
<comment type="caution">
    <text evidence="1">The sequence shown here is derived from an EMBL/GenBank/DDBJ whole genome shotgun (WGS) entry which is preliminary data.</text>
</comment>
<name>A0A917XPN3_9ACTN</name>
<evidence type="ECO:0000313" key="1">
    <source>
        <dbReference type="EMBL" id="GGN47299.1"/>
    </source>
</evidence>
<reference evidence="1" key="1">
    <citation type="journal article" date="2014" name="Int. J. Syst. Evol. Microbiol.">
        <title>Complete genome sequence of Corynebacterium casei LMG S-19264T (=DSM 44701T), isolated from a smear-ripened cheese.</title>
        <authorList>
            <consortium name="US DOE Joint Genome Institute (JGI-PGF)"/>
            <person name="Walter F."/>
            <person name="Albersmeier A."/>
            <person name="Kalinowski J."/>
            <person name="Ruckert C."/>
        </authorList>
    </citation>
    <scope>NUCLEOTIDE SEQUENCE</scope>
    <source>
        <strain evidence="1">CGMCC 4.7110</strain>
    </source>
</reference>
<evidence type="ECO:0000313" key="2">
    <source>
        <dbReference type="Proteomes" id="UP000653411"/>
    </source>
</evidence>
<dbReference type="AlphaFoldDB" id="A0A917XPN3"/>
<accession>A0A917XPN3</accession>
<sequence>MNKRLLGRHYTRGFVQRAANDAGDVDKAMGTPLPIVAATAGRKADGLNLLMDGADLERFQGNPVIGYGHSYWGAEGLPKGRAEDTRVDGDQLLMSVVFDQDDDFATTIERKYRNRFLNAFSIGFDVHEIDDDGTVKAWELYEVSAVPLPMDPKALVSDGRSLAVMRALGLDQRGPDADAFAQAVMEQLGGLDVDALRAGAVLSKKNKALVQNAVDALSELLSAAGSDDEEDDARAAADAHQARLLRLAGI</sequence>
<dbReference type="RefSeq" id="WP_189269750.1">
    <property type="nucleotide sequence ID" value="NZ_BMML01000067.1"/>
</dbReference>
<reference evidence="1" key="2">
    <citation type="submission" date="2020-09" db="EMBL/GenBank/DDBJ databases">
        <authorList>
            <person name="Sun Q."/>
            <person name="Zhou Y."/>
        </authorList>
    </citation>
    <scope>NUCLEOTIDE SEQUENCE</scope>
    <source>
        <strain evidence="1">CGMCC 4.7110</strain>
    </source>
</reference>